<reference evidence="5" key="1">
    <citation type="journal article" date="2013" name="Genome Biol.">
        <title>Comparative genomics of the core and accessory genomes of 48 Sinorhizobium strains comprising five genospecies.</title>
        <authorList>
            <person name="Sugawara M."/>
            <person name="Epstein B."/>
            <person name="Badgley B.D."/>
            <person name="Unno T."/>
            <person name="Xu L."/>
            <person name="Reese J."/>
            <person name="Gyaneshwar P."/>
            <person name="Denny R."/>
            <person name="Mudge J."/>
            <person name="Bharti A.K."/>
            <person name="Farmer A.D."/>
            <person name="May G.D."/>
            <person name="Woodward J.E."/>
            <person name="Medigue C."/>
            <person name="Vallenet D."/>
            <person name="Lajus A."/>
            <person name="Rouy Z."/>
            <person name="Martinez-Vaz B."/>
            <person name="Tiffin P."/>
            <person name="Young N.D."/>
            <person name="Sadowsky M.J."/>
        </authorList>
    </citation>
    <scope>NUCLEOTIDE SEQUENCE</scope>
    <source>
        <strain evidence="5">M30</strain>
    </source>
</reference>
<comment type="similarity">
    <text evidence="1">Belongs to the ros/MucR family.</text>
</comment>
<dbReference type="InterPro" id="IPR041920">
    <property type="entry name" value="ROS/MUCR_sf"/>
</dbReference>
<dbReference type="GO" id="GO:0006355">
    <property type="term" value="P:regulation of DNA-templated transcription"/>
    <property type="evidence" value="ECO:0007669"/>
    <property type="project" value="InterPro"/>
</dbReference>
<gene>
    <name evidence="5" type="ORF">GHK45_13970</name>
</gene>
<dbReference type="InterPro" id="IPR008807">
    <property type="entry name" value="ROS_MUCR"/>
</dbReference>
<evidence type="ECO:0000256" key="2">
    <source>
        <dbReference type="ARBA" id="ARBA00023015"/>
    </source>
</evidence>
<evidence type="ECO:0000256" key="3">
    <source>
        <dbReference type="ARBA" id="ARBA00023125"/>
    </source>
</evidence>
<organism evidence="5">
    <name type="scientific">Rhizobium meliloti</name>
    <name type="common">Ensifer meliloti</name>
    <name type="synonym">Sinorhizobium meliloti</name>
    <dbReference type="NCBI Taxonomy" id="382"/>
    <lineage>
        <taxon>Bacteria</taxon>
        <taxon>Pseudomonadati</taxon>
        <taxon>Pseudomonadota</taxon>
        <taxon>Alphaproteobacteria</taxon>
        <taxon>Hyphomicrobiales</taxon>
        <taxon>Rhizobiaceae</taxon>
        <taxon>Sinorhizobium/Ensifer group</taxon>
        <taxon>Sinorhizobium</taxon>
    </lineage>
</organism>
<dbReference type="GO" id="GO:0003677">
    <property type="term" value="F:DNA binding"/>
    <property type="evidence" value="ECO:0007669"/>
    <property type="project" value="UniProtKB-KW"/>
</dbReference>
<keyword evidence="3" id="KW-0238">DNA-binding</keyword>
<evidence type="ECO:0000256" key="4">
    <source>
        <dbReference type="ARBA" id="ARBA00023163"/>
    </source>
</evidence>
<evidence type="ECO:0000313" key="5">
    <source>
        <dbReference type="EMBL" id="MQW04844.1"/>
    </source>
</evidence>
<name>A0A6A7ZQ35_RHIML</name>
<sequence length="142" mass="16081">MTETRTNERRLELTSRIVSAYLSRNVIAPDELPYLIQQTYGSLNETSGPAETPPAVEEQRPAVPIKKSVTDDFIVCLEDGKKFKSLKRHLTTKYGMTPDQYREKWKLPSEYPMTARNYALQRSKLARSMGLGKSRASTPADA</sequence>
<dbReference type="GeneID" id="89572728"/>
<keyword evidence="2" id="KW-0805">Transcription regulation</keyword>
<comment type="caution">
    <text evidence="5">The sequence shown here is derived from an EMBL/GenBank/DDBJ whole genome shotgun (WGS) entry which is preliminary data.</text>
</comment>
<dbReference type="RefSeq" id="WP_017265255.1">
    <property type="nucleotide sequence ID" value="NZ_CP019585.1"/>
</dbReference>
<dbReference type="GO" id="GO:0008270">
    <property type="term" value="F:zinc ion binding"/>
    <property type="evidence" value="ECO:0007669"/>
    <property type="project" value="InterPro"/>
</dbReference>
<dbReference type="AlphaFoldDB" id="A0A6A7ZQ35"/>
<dbReference type="EMBL" id="WISP01000104">
    <property type="protein sequence ID" value="MQW04844.1"/>
    <property type="molecule type" value="Genomic_DNA"/>
</dbReference>
<accession>A0A6A7ZQ35</accession>
<protein>
    <submittedName>
        <fullName evidence="5">MucR family transcriptional regulator</fullName>
    </submittedName>
</protein>
<keyword evidence="4" id="KW-0804">Transcription</keyword>
<evidence type="ECO:0000256" key="1">
    <source>
        <dbReference type="ARBA" id="ARBA00007031"/>
    </source>
</evidence>
<dbReference type="Pfam" id="PF05443">
    <property type="entry name" value="ROS_MUCR"/>
    <property type="match status" value="1"/>
</dbReference>
<dbReference type="Gene3D" id="1.10.10.1550">
    <property type="entry name" value="ROS/MUCR transcriptional regulator protein"/>
    <property type="match status" value="1"/>
</dbReference>
<proteinExistence type="inferred from homology"/>